<feature type="binding site" evidence="13">
    <location>
        <begin position="301"/>
        <end position="307"/>
    </location>
    <ligand>
        <name>S-adenosyl-L-methionine</name>
        <dbReference type="ChEBI" id="CHEBI:59789"/>
    </ligand>
</feature>
<sequence>MPPHPNKRRRWGISPIQSQKILMHNPRQLAFQALIDIQRRGTFTDIALDRVLRDTSLSSADRGLATELVYGSVRRQRTLDSLIDQLGKKKAHQQPPELRTILHIGLYQLRYQKHIPARAAVNTTVELAKENGFKGLAGVVNGLLRQYERLATASTVSNPSISPEPQNPQSNDPLQLPTEPVERLGVSHSFPDWMIQMWQEQLGLDETEQLCAWLNQTPTIDLRVNPMRVSIEEVEVAMQSTGVEVRRIPQLPQALRVMGGAGNIQQLPGFREGWWTVQDSSAQLVSHLLNPQAGEVVIDACAAPGGKTTHIAELMGDQGTIWACDRAASRLKKLQENTQRLQLQSIQICTGDSRHFSQFTDSANRVLLDAPCSGLGTLHRRPDIRWRVTPATVQELSVLQGELLEQAATWVKPEGILVYATCTLHPLENEGVIQSFLERHSEWQIRPPAPDSALAAFSTPQGWLKVWPHRYQMDGFFMVQLAHCP</sequence>
<dbReference type="PROSITE" id="PS51686">
    <property type="entry name" value="SAM_MT_RSMB_NOP"/>
    <property type="match status" value="1"/>
</dbReference>
<evidence type="ECO:0000256" key="13">
    <source>
        <dbReference type="PROSITE-ProRule" id="PRU01023"/>
    </source>
</evidence>
<dbReference type="eggNOG" id="COG0144">
    <property type="taxonomic scope" value="Bacteria"/>
</dbReference>
<dbReference type="PANTHER" id="PTHR22807:SF53">
    <property type="entry name" value="RIBOSOMAL RNA SMALL SUBUNIT METHYLTRANSFERASE B-RELATED"/>
    <property type="match status" value="1"/>
</dbReference>
<evidence type="ECO:0000256" key="10">
    <source>
        <dbReference type="ARBA" id="ARBA00030399"/>
    </source>
</evidence>
<dbReference type="GO" id="GO:0008649">
    <property type="term" value="F:rRNA methyltransferase activity"/>
    <property type="evidence" value="ECO:0007669"/>
    <property type="project" value="InterPro"/>
</dbReference>
<evidence type="ECO:0000259" key="15">
    <source>
        <dbReference type="PROSITE" id="PS51686"/>
    </source>
</evidence>
<keyword evidence="9 13" id="KW-0694">RNA-binding</keyword>
<dbReference type="InterPro" id="IPR001678">
    <property type="entry name" value="MeTrfase_RsmB-F_NOP2_dom"/>
</dbReference>
<dbReference type="eggNOG" id="COG0781">
    <property type="taxonomic scope" value="Bacteria"/>
</dbReference>
<gene>
    <name evidence="16" type="ORF">Mic7113_3699</name>
</gene>
<organism evidence="16 17">
    <name type="scientific">Allocoleopsis franciscana PCC 7113</name>
    <dbReference type="NCBI Taxonomy" id="1173027"/>
    <lineage>
        <taxon>Bacteria</taxon>
        <taxon>Bacillati</taxon>
        <taxon>Cyanobacteriota</taxon>
        <taxon>Cyanophyceae</taxon>
        <taxon>Coleofasciculales</taxon>
        <taxon>Coleofasciculaceae</taxon>
        <taxon>Allocoleopsis</taxon>
        <taxon>Allocoleopsis franciscana</taxon>
    </lineage>
</organism>
<dbReference type="PANTHER" id="PTHR22807">
    <property type="entry name" value="NOP2 YEAST -RELATED NOL1/NOP2/FMU SUN DOMAIN-CONTAINING"/>
    <property type="match status" value="1"/>
</dbReference>
<dbReference type="Gene3D" id="1.10.940.10">
    <property type="entry name" value="NusB-like"/>
    <property type="match status" value="1"/>
</dbReference>
<protein>
    <recommendedName>
        <fullName evidence="3">16S rRNA (cytosine(967)-C(5))-methyltransferase</fullName>
        <ecNumber evidence="3">2.1.1.176</ecNumber>
    </recommendedName>
    <alternativeName>
        <fullName evidence="10">16S rRNA m5C967 methyltransferase</fullName>
    </alternativeName>
    <alternativeName>
        <fullName evidence="11">rRNA (cytosine-C(5)-)-methyltransferase RsmB</fullName>
    </alternativeName>
</protein>
<dbReference type="Pfam" id="PF01189">
    <property type="entry name" value="Methyltr_RsmB-F"/>
    <property type="match status" value="1"/>
</dbReference>
<evidence type="ECO:0000256" key="11">
    <source>
        <dbReference type="ARBA" id="ARBA00031088"/>
    </source>
</evidence>
<comment type="subcellular location">
    <subcellularLocation>
        <location evidence="2">Cytoplasm</location>
    </subcellularLocation>
</comment>
<feature type="compositionally biased region" description="Polar residues" evidence="14">
    <location>
        <begin position="155"/>
        <end position="173"/>
    </location>
</feature>
<dbReference type="InterPro" id="IPR049560">
    <property type="entry name" value="MeTrfase_RsmB-F_NOP2_cat"/>
</dbReference>
<dbReference type="PRINTS" id="PR02008">
    <property type="entry name" value="RCMTFAMILY"/>
</dbReference>
<dbReference type="GO" id="GO:0006355">
    <property type="term" value="P:regulation of DNA-templated transcription"/>
    <property type="evidence" value="ECO:0007669"/>
    <property type="project" value="InterPro"/>
</dbReference>
<comment type="catalytic activity">
    <reaction evidence="12">
        <text>cytidine(967) in 16S rRNA + S-adenosyl-L-methionine = 5-methylcytidine(967) in 16S rRNA + S-adenosyl-L-homocysteine + H(+)</text>
        <dbReference type="Rhea" id="RHEA:42748"/>
        <dbReference type="Rhea" id="RHEA-COMP:10219"/>
        <dbReference type="Rhea" id="RHEA-COMP:10220"/>
        <dbReference type="ChEBI" id="CHEBI:15378"/>
        <dbReference type="ChEBI" id="CHEBI:57856"/>
        <dbReference type="ChEBI" id="CHEBI:59789"/>
        <dbReference type="ChEBI" id="CHEBI:74483"/>
        <dbReference type="ChEBI" id="CHEBI:82748"/>
        <dbReference type="EC" id="2.1.1.176"/>
    </reaction>
</comment>
<dbReference type="PATRIC" id="fig|1173027.3.peg.4071"/>
<feature type="active site" description="Nucleophile" evidence="13">
    <location>
        <position position="422"/>
    </location>
</feature>
<dbReference type="FunFam" id="3.40.50.150:FF:000257">
    <property type="entry name" value="16S rRNA methyltransferase"/>
    <property type="match status" value="1"/>
</dbReference>
<feature type="domain" description="SAM-dependent MTase RsmB/NOP-type" evidence="15">
    <location>
        <begin position="210"/>
        <end position="484"/>
    </location>
</feature>
<dbReference type="HOGENOM" id="CLU_005316_0_1_3"/>
<dbReference type="InterPro" id="IPR054728">
    <property type="entry name" value="RsmB-like_ferredoxin"/>
</dbReference>
<evidence type="ECO:0000313" key="17">
    <source>
        <dbReference type="Proteomes" id="UP000010471"/>
    </source>
</evidence>
<evidence type="ECO:0000256" key="12">
    <source>
        <dbReference type="ARBA" id="ARBA00047283"/>
    </source>
</evidence>
<feature type="region of interest" description="Disordered" evidence="14">
    <location>
        <begin position="155"/>
        <end position="177"/>
    </location>
</feature>
<reference evidence="16 17" key="1">
    <citation type="submission" date="2012-06" db="EMBL/GenBank/DDBJ databases">
        <title>Finished chromosome of genome of Microcoleus sp. PCC 7113.</title>
        <authorList>
            <consortium name="US DOE Joint Genome Institute"/>
            <person name="Gugger M."/>
            <person name="Coursin T."/>
            <person name="Rippka R."/>
            <person name="Tandeau De Marsac N."/>
            <person name="Huntemann M."/>
            <person name="Wei C.-L."/>
            <person name="Han J."/>
            <person name="Detter J.C."/>
            <person name="Han C."/>
            <person name="Tapia R."/>
            <person name="Chen A."/>
            <person name="Kyrpides N."/>
            <person name="Mavromatis K."/>
            <person name="Markowitz V."/>
            <person name="Szeto E."/>
            <person name="Ivanova N."/>
            <person name="Pagani I."/>
            <person name="Pati A."/>
            <person name="Goodwin L."/>
            <person name="Nordberg H.P."/>
            <person name="Cantor M.N."/>
            <person name="Hua S.X."/>
            <person name="Woyke T."/>
            <person name="Kerfeld C.A."/>
        </authorList>
    </citation>
    <scope>NUCLEOTIDE SEQUENCE [LARGE SCALE GENOMIC DNA]</scope>
    <source>
        <strain evidence="16 17">PCC 7113</strain>
    </source>
</reference>
<dbReference type="InterPro" id="IPR029063">
    <property type="entry name" value="SAM-dependent_MTases_sf"/>
</dbReference>
<evidence type="ECO:0000256" key="5">
    <source>
        <dbReference type="ARBA" id="ARBA00022552"/>
    </source>
</evidence>
<dbReference type="AlphaFoldDB" id="K9WI11"/>
<dbReference type="KEGG" id="mic:Mic7113_3699"/>
<name>K9WI11_9CYAN</name>
<keyword evidence="7 13" id="KW-0808">Transferase</keyword>
<evidence type="ECO:0000256" key="2">
    <source>
        <dbReference type="ARBA" id="ARBA00004496"/>
    </source>
</evidence>
<dbReference type="Pfam" id="PF22458">
    <property type="entry name" value="RsmF-B_ferredox"/>
    <property type="match status" value="1"/>
</dbReference>
<dbReference type="InterPro" id="IPR006027">
    <property type="entry name" value="NusB_RsmB_TIM44"/>
</dbReference>
<feature type="binding site" evidence="13">
    <location>
        <position position="352"/>
    </location>
    <ligand>
        <name>S-adenosyl-L-methionine</name>
        <dbReference type="ChEBI" id="CHEBI:59789"/>
    </ligand>
</feature>
<evidence type="ECO:0000256" key="1">
    <source>
        <dbReference type="ARBA" id="ARBA00002724"/>
    </source>
</evidence>
<comment type="similarity">
    <text evidence="13">Belongs to the class I-like SAM-binding methyltransferase superfamily. RsmB/NOP family.</text>
</comment>
<keyword evidence="8 13" id="KW-0949">S-adenosyl-L-methionine</keyword>
<keyword evidence="6 13" id="KW-0489">Methyltransferase</keyword>
<feature type="binding site" evidence="13">
    <location>
        <position position="369"/>
    </location>
    <ligand>
        <name>S-adenosyl-L-methionine</name>
        <dbReference type="ChEBI" id="CHEBI:59789"/>
    </ligand>
</feature>
<keyword evidence="17" id="KW-1185">Reference proteome</keyword>
<accession>K9WI11</accession>
<evidence type="ECO:0000256" key="4">
    <source>
        <dbReference type="ARBA" id="ARBA00022490"/>
    </source>
</evidence>
<evidence type="ECO:0000256" key="7">
    <source>
        <dbReference type="ARBA" id="ARBA00022679"/>
    </source>
</evidence>
<evidence type="ECO:0000313" key="16">
    <source>
        <dbReference type="EMBL" id="AFZ19419.1"/>
    </source>
</evidence>
<dbReference type="InterPro" id="IPR004573">
    <property type="entry name" value="rRNA_ssu_MeTfrase_B"/>
</dbReference>
<dbReference type="STRING" id="1173027.Mic7113_3699"/>
<keyword evidence="5" id="KW-0698">rRNA processing</keyword>
<dbReference type="Pfam" id="PF01029">
    <property type="entry name" value="NusB"/>
    <property type="match status" value="1"/>
</dbReference>
<dbReference type="NCBIfam" id="NF011494">
    <property type="entry name" value="PRK14902.1"/>
    <property type="match status" value="1"/>
</dbReference>
<evidence type="ECO:0000256" key="6">
    <source>
        <dbReference type="ARBA" id="ARBA00022603"/>
    </source>
</evidence>
<dbReference type="EC" id="2.1.1.176" evidence="3"/>
<evidence type="ECO:0000256" key="14">
    <source>
        <dbReference type="SAM" id="MobiDB-lite"/>
    </source>
</evidence>
<evidence type="ECO:0000256" key="8">
    <source>
        <dbReference type="ARBA" id="ARBA00022691"/>
    </source>
</evidence>
<dbReference type="InterPro" id="IPR023267">
    <property type="entry name" value="RCMT"/>
</dbReference>
<evidence type="ECO:0000256" key="3">
    <source>
        <dbReference type="ARBA" id="ARBA00012140"/>
    </source>
</evidence>
<comment type="function">
    <text evidence="1">Specifically methylates the cytosine at position 967 (m5C967) of 16S rRNA.</text>
</comment>
<proteinExistence type="inferred from homology"/>
<dbReference type="SUPFAM" id="SSF48013">
    <property type="entry name" value="NusB-like"/>
    <property type="match status" value="1"/>
</dbReference>
<dbReference type="GO" id="GO:0003723">
    <property type="term" value="F:RNA binding"/>
    <property type="evidence" value="ECO:0007669"/>
    <property type="project" value="UniProtKB-UniRule"/>
</dbReference>
<dbReference type="Proteomes" id="UP000010471">
    <property type="component" value="Chromosome"/>
</dbReference>
<dbReference type="NCBIfam" id="TIGR00563">
    <property type="entry name" value="rsmB"/>
    <property type="match status" value="1"/>
</dbReference>
<dbReference type="CDD" id="cd02440">
    <property type="entry name" value="AdoMet_MTases"/>
    <property type="match status" value="1"/>
</dbReference>
<dbReference type="GO" id="GO:0005737">
    <property type="term" value="C:cytoplasm"/>
    <property type="evidence" value="ECO:0007669"/>
    <property type="project" value="UniProtKB-SubCell"/>
</dbReference>
<dbReference type="Gene3D" id="3.40.50.150">
    <property type="entry name" value="Vaccinia Virus protein VP39"/>
    <property type="match status" value="1"/>
</dbReference>
<keyword evidence="4" id="KW-0963">Cytoplasm</keyword>
<dbReference type="NCBIfam" id="NF011493">
    <property type="entry name" value="PRK14901.1"/>
    <property type="match status" value="1"/>
</dbReference>
<dbReference type="Gene3D" id="3.30.70.1170">
    <property type="entry name" value="Sun protein, domain 3"/>
    <property type="match status" value="1"/>
</dbReference>
<feature type="binding site" evidence="13">
    <location>
        <position position="325"/>
    </location>
    <ligand>
        <name>S-adenosyl-L-methionine</name>
        <dbReference type="ChEBI" id="CHEBI:59789"/>
    </ligand>
</feature>
<dbReference type="InterPro" id="IPR035926">
    <property type="entry name" value="NusB-like_sf"/>
</dbReference>
<dbReference type="EMBL" id="CP003630">
    <property type="protein sequence ID" value="AFZ19419.1"/>
    <property type="molecule type" value="Genomic_DNA"/>
</dbReference>
<evidence type="ECO:0000256" key="9">
    <source>
        <dbReference type="ARBA" id="ARBA00022884"/>
    </source>
</evidence>
<dbReference type="SUPFAM" id="SSF53335">
    <property type="entry name" value="S-adenosyl-L-methionine-dependent methyltransferases"/>
    <property type="match status" value="1"/>
</dbReference>